<dbReference type="AlphaFoldDB" id="A0A1W6Z940"/>
<dbReference type="EC" id="6.3.5.4" evidence="3"/>
<dbReference type="InterPro" id="IPR014729">
    <property type="entry name" value="Rossmann-like_a/b/a_fold"/>
</dbReference>
<proteinExistence type="inferred from homology"/>
<dbReference type="InterPro" id="IPR029055">
    <property type="entry name" value="Ntn_hydrolases_N"/>
</dbReference>
<comment type="similarity">
    <text evidence="2">Belongs to the asparagine synthetase family.</text>
</comment>
<feature type="site" description="Important for beta-aspartyl-AMP intermediate formation" evidence="10">
    <location>
        <position position="379"/>
    </location>
</feature>
<dbReference type="PIRSF" id="PIRSF001589">
    <property type="entry name" value="Asn_synthetase_glu-h"/>
    <property type="match status" value="1"/>
</dbReference>
<dbReference type="OrthoDB" id="9763290at2"/>
<evidence type="ECO:0000313" key="12">
    <source>
        <dbReference type="EMBL" id="ARP93660.1"/>
    </source>
</evidence>
<dbReference type="Gene3D" id="3.40.50.620">
    <property type="entry name" value="HUPs"/>
    <property type="match status" value="1"/>
</dbReference>
<evidence type="ECO:0000256" key="9">
    <source>
        <dbReference type="PIRSR" id="PIRSR001589-2"/>
    </source>
</evidence>
<comment type="pathway">
    <text evidence="1">Amino-acid biosynthesis; L-asparagine biosynthesis; L-asparagine from L-aspartate (L-Gln route): step 1/1.</text>
</comment>
<dbReference type="Pfam" id="PF00733">
    <property type="entry name" value="Asn_synthase"/>
    <property type="match status" value="1"/>
</dbReference>
<feature type="domain" description="Glutamine amidotransferase type-2" evidence="11">
    <location>
        <begin position="2"/>
        <end position="216"/>
    </location>
</feature>
<evidence type="ECO:0000256" key="3">
    <source>
        <dbReference type="ARBA" id="ARBA00012737"/>
    </source>
</evidence>
<dbReference type="InterPro" id="IPR017932">
    <property type="entry name" value="GATase_2_dom"/>
</dbReference>
<gene>
    <name evidence="12" type="ORF">CAL15_04245</name>
</gene>
<dbReference type="GO" id="GO:0005524">
    <property type="term" value="F:ATP binding"/>
    <property type="evidence" value="ECO:0007669"/>
    <property type="project" value="UniProtKB-KW"/>
</dbReference>
<dbReference type="SUPFAM" id="SSF56235">
    <property type="entry name" value="N-terminal nucleophile aminohydrolases (Ntn hydrolases)"/>
    <property type="match status" value="1"/>
</dbReference>
<keyword evidence="8" id="KW-0061">Asparagine biosynthesis</keyword>
<dbReference type="CDD" id="cd01991">
    <property type="entry name" value="Asn_synthase_B_C"/>
    <property type="match status" value="1"/>
</dbReference>
<dbReference type="GO" id="GO:0006529">
    <property type="term" value="P:asparagine biosynthetic process"/>
    <property type="evidence" value="ECO:0007669"/>
    <property type="project" value="UniProtKB-KW"/>
</dbReference>
<dbReference type="PROSITE" id="PS51278">
    <property type="entry name" value="GATASE_TYPE_2"/>
    <property type="match status" value="1"/>
</dbReference>
<feature type="active site" description="For GATase activity" evidence="8">
    <location>
        <position position="2"/>
    </location>
</feature>
<evidence type="ECO:0000256" key="4">
    <source>
        <dbReference type="ARBA" id="ARBA00022741"/>
    </source>
</evidence>
<keyword evidence="6 8" id="KW-0315">Glutamine amidotransferase</keyword>
<evidence type="ECO:0000256" key="7">
    <source>
        <dbReference type="ARBA" id="ARBA00048741"/>
    </source>
</evidence>
<dbReference type="Pfam" id="PF13522">
    <property type="entry name" value="GATase_6"/>
    <property type="match status" value="1"/>
</dbReference>
<evidence type="ECO:0000259" key="11">
    <source>
        <dbReference type="PROSITE" id="PS51278"/>
    </source>
</evidence>
<keyword evidence="5 9" id="KW-0067">ATP-binding</keyword>
<dbReference type="PANTHER" id="PTHR43284:SF1">
    <property type="entry name" value="ASPARAGINE SYNTHETASE"/>
    <property type="match status" value="1"/>
</dbReference>
<reference evidence="12 13" key="1">
    <citation type="submission" date="2017-05" db="EMBL/GenBank/DDBJ databases">
        <title>Complete and WGS of Bordetella genogroups.</title>
        <authorList>
            <person name="Spilker T."/>
            <person name="LiPuma J."/>
        </authorList>
    </citation>
    <scope>NUCLEOTIDE SEQUENCE [LARGE SCALE GENOMIC DNA]</scope>
    <source>
        <strain evidence="12 13">AU7206</strain>
    </source>
</reference>
<dbReference type="SUPFAM" id="SSF52402">
    <property type="entry name" value="Adenine nucleotide alpha hydrolases-like"/>
    <property type="match status" value="1"/>
</dbReference>
<sequence length="648" mass="72165">MCGIAGIWGPLADKRGVLAESCRRIRHRGPDSNGYWEDAPAGLALAHVRLAILDLTEAGHQPMVSPCGRYVLVLNGEIYNHLDLRRQLEHAGQAPAWRGHSDTETVLACFAAHGVEATLREAVGMYALALWDRQERRLSLARDRMGEKPLYYGYSGGNLVFASELKALRPIPGFGAELNRNALASYMRHNYIPAPQSIYAGIFKLPPGAWLEIDAASAGRRELPEPRVYWSAQAAADQGLAAPLAFDTDEQAVDALEQVLGNAVRGQMLSDVSLGAFLSGGIDSSAIVSLMQAGSSQPVRTFSIGFHDKAYDEAEHAKAVASYLGTDHTELYVTPDDALAVVPKLPEIYDEPFADSSQIPSFLVTQMARRHVTVALSGDGGDELFGGYTRYFRVRDWYAQCQRMPRPLRHAAGGLLRASTHLPGKGAWRGKVGKLGELLSVDLQAEFYREFVSYWPRPAEVVKGGAEIPSLFQQPMQGSVFEAMMKLDTQTYLPDDILVKVDRAAMAVSLETRVPLLDHRVYEFAWRLPFRYKVRGSTGKWALRQLLYRHVPQALVDRPKRGFAVPLASWLRGPLRDWAEALLDPARLRQEGWFEPEPILRKWSQHKSGHRNWSSHLWGVLMMQAWLDCHRGEGAPSATERLKETLER</sequence>
<protein>
    <recommendedName>
        <fullName evidence="3">asparagine synthase (glutamine-hydrolyzing)</fullName>
        <ecNumber evidence="3">6.3.5.4</ecNumber>
    </recommendedName>
</protein>
<dbReference type="InterPro" id="IPR033738">
    <property type="entry name" value="AsnB_N"/>
</dbReference>
<dbReference type="PANTHER" id="PTHR43284">
    <property type="entry name" value="ASPARAGINE SYNTHETASE (GLUTAMINE-HYDROLYZING)"/>
    <property type="match status" value="1"/>
</dbReference>
<dbReference type="GO" id="GO:0004066">
    <property type="term" value="F:asparagine synthase (glutamine-hydrolyzing) activity"/>
    <property type="evidence" value="ECO:0007669"/>
    <property type="project" value="UniProtKB-EC"/>
</dbReference>
<keyword evidence="13" id="KW-1185">Reference proteome</keyword>
<evidence type="ECO:0000256" key="1">
    <source>
        <dbReference type="ARBA" id="ARBA00005187"/>
    </source>
</evidence>
<dbReference type="Proteomes" id="UP000194161">
    <property type="component" value="Chromosome"/>
</dbReference>
<feature type="binding site" evidence="9">
    <location>
        <position position="304"/>
    </location>
    <ligand>
        <name>ATP</name>
        <dbReference type="ChEBI" id="CHEBI:30616"/>
    </ligand>
</feature>
<dbReference type="NCBIfam" id="TIGR01536">
    <property type="entry name" value="asn_synth_AEB"/>
    <property type="match status" value="1"/>
</dbReference>
<dbReference type="InterPro" id="IPR051786">
    <property type="entry name" value="ASN_synthetase/amidase"/>
</dbReference>
<feature type="binding site" evidence="9">
    <location>
        <position position="102"/>
    </location>
    <ligand>
        <name>L-glutamine</name>
        <dbReference type="ChEBI" id="CHEBI:58359"/>
    </ligand>
</feature>
<evidence type="ECO:0000256" key="10">
    <source>
        <dbReference type="PIRSR" id="PIRSR001589-3"/>
    </source>
</evidence>
<dbReference type="Gene3D" id="3.60.20.10">
    <property type="entry name" value="Glutamine Phosphoribosylpyrophosphate, subunit 1, domain 1"/>
    <property type="match status" value="1"/>
</dbReference>
<feature type="binding site" evidence="9">
    <location>
        <begin position="377"/>
        <end position="378"/>
    </location>
    <ligand>
        <name>ATP</name>
        <dbReference type="ChEBI" id="CHEBI:30616"/>
    </ligand>
</feature>
<evidence type="ECO:0000256" key="8">
    <source>
        <dbReference type="PIRSR" id="PIRSR001589-1"/>
    </source>
</evidence>
<dbReference type="RefSeq" id="WP_086077438.1">
    <property type="nucleotide sequence ID" value="NZ_CP021111.1"/>
</dbReference>
<name>A0A1W6Z940_9BORD</name>
<comment type="catalytic activity">
    <reaction evidence="7">
        <text>L-aspartate + L-glutamine + ATP + H2O = L-asparagine + L-glutamate + AMP + diphosphate + H(+)</text>
        <dbReference type="Rhea" id="RHEA:12228"/>
        <dbReference type="ChEBI" id="CHEBI:15377"/>
        <dbReference type="ChEBI" id="CHEBI:15378"/>
        <dbReference type="ChEBI" id="CHEBI:29985"/>
        <dbReference type="ChEBI" id="CHEBI:29991"/>
        <dbReference type="ChEBI" id="CHEBI:30616"/>
        <dbReference type="ChEBI" id="CHEBI:33019"/>
        <dbReference type="ChEBI" id="CHEBI:58048"/>
        <dbReference type="ChEBI" id="CHEBI:58359"/>
        <dbReference type="ChEBI" id="CHEBI:456215"/>
        <dbReference type="EC" id="6.3.5.4"/>
    </reaction>
</comment>
<organism evidence="12 13">
    <name type="scientific">Bordetella genomosp. 13</name>
    <dbReference type="NCBI Taxonomy" id="463040"/>
    <lineage>
        <taxon>Bacteria</taxon>
        <taxon>Pseudomonadati</taxon>
        <taxon>Pseudomonadota</taxon>
        <taxon>Betaproteobacteria</taxon>
        <taxon>Burkholderiales</taxon>
        <taxon>Alcaligenaceae</taxon>
        <taxon>Bordetella</taxon>
    </lineage>
</organism>
<evidence type="ECO:0000256" key="5">
    <source>
        <dbReference type="ARBA" id="ARBA00022840"/>
    </source>
</evidence>
<accession>A0A1W6Z940</accession>
<evidence type="ECO:0000313" key="13">
    <source>
        <dbReference type="Proteomes" id="UP000194161"/>
    </source>
</evidence>
<dbReference type="InterPro" id="IPR001962">
    <property type="entry name" value="Asn_synthase"/>
</dbReference>
<dbReference type="CDD" id="cd00712">
    <property type="entry name" value="AsnB"/>
    <property type="match status" value="1"/>
</dbReference>
<keyword evidence="8" id="KW-0028">Amino-acid biosynthesis</keyword>
<dbReference type="EMBL" id="CP021111">
    <property type="protein sequence ID" value="ARP93660.1"/>
    <property type="molecule type" value="Genomic_DNA"/>
</dbReference>
<dbReference type="GO" id="GO:0005829">
    <property type="term" value="C:cytosol"/>
    <property type="evidence" value="ECO:0007669"/>
    <property type="project" value="TreeGrafter"/>
</dbReference>
<dbReference type="STRING" id="463040.CAL15_04245"/>
<evidence type="ECO:0000256" key="6">
    <source>
        <dbReference type="ARBA" id="ARBA00022962"/>
    </source>
</evidence>
<dbReference type="KEGG" id="bgm:CAL15_04245"/>
<keyword evidence="4 9" id="KW-0547">Nucleotide-binding</keyword>
<dbReference type="InterPro" id="IPR006426">
    <property type="entry name" value="Asn_synth_AEB"/>
</dbReference>
<evidence type="ECO:0000256" key="2">
    <source>
        <dbReference type="ARBA" id="ARBA00005752"/>
    </source>
</evidence>